<evidence type="ECO:0000313" key="3">
    <source>
        <dbReference type="Proteomes" id="UP000054321"/>
    </source>
</evidence>
<keyword evidence="1" id="KW-0732">Signal</keyword>
<reference evidence="2 3" key="1">
    <citation type="submission" date="2014-04" db="EMBL/GenBank/DDBJ databases">
        <authorList>
            <consortium name="DOE Joint Genome Institute"/>
            <person name="Kuo A."/>
            <person name="Martino E."/>
            <person name="Perotto S."/>
            <person name="Kohler A."/>
            <person name="Nagy L.G."/>
            <person name="Floudas D."/>
            <person name="Copeland A."/>
            <person name="Barry K.W."/>
            <person name="Cichocki N."/>
            <person name="Veneault-Fourrey C."/>
            <person name="LaButti K."/>
            <person name="Lindquist E.A."/>
            <person name="Lipzen A."/>
            <person name="Lundell T."/>
            <person name="Morin E."/>
            <person name="Murat C."/>
            <person name="Sun H."/>
            <person name="Tunlid A."/>
            <person name="Henrissat B."/>
            <person name="Grigoriev I.V."/>
            <person name="Hibbett D.S."/>
            <person name="Martin F."/>
            <person name="Nordberg H.P."/>
            <person name="Cantor M.N."/>
            <person name="Hua S.X."/>
        </authorList>
    </citation>
    <scope>NUCLEOTIDE SEQUENCE [LARGE SCALE GENOMIC DNA]</scope>
    <source>
        <strain evidence="2 3">Zn</strain>
    </source>
</reference>
<proteinExistence type="predicted"/>
<organism evidence="2 3">
    <name type="scientific">Oidiodendron maius (strain Zn)</name>
    <dbReference type="NCBI Taxonomy" id="913774"/>
    <lineage>
        <taxon>Eukaryota</taxon>
        <taxon>Fungi</taxon>
        <taxon>Dikarya</taxon>
        <taxon>Ascomycota</taxon>
        <taxon>Pezizomycotina</taxon>
        <taxon>Leotiomycetes</taxon>
        <taxon>Leotiomycetes incertae sedis</taxon>
        <taxon>Myxotrichaceae</taxon>
        <taxon>Oidiodendron</taxon>
    </lineage>
</organism>
<accession>A0A0C3D4H2</accession>
<evidence type="ECO:0000256" key="1">
    <source>
        <dbReference type="SAM" id="SignalP"/>
    </source>
</evidence>
<dbReference type="EMBL" id="KN832883">
    <property type="protein sequence ID" value="KIM96812.1"/>
    <property type="molecule type" value="Genomic_DNA"/>
</dbReference>
<reference evidence="3" key="2">
    <citation type="submission" date="2015-01" db="EMBL/GenBank/DDBJ databases">
        <title>Evolutionary Origins and Diversification of the Mycorrhizal Mutualists.</title>
        <authorList>
            <consortium name="DOE Joint Genome Institute"/>
            <consortium name="Mycorrhizal Genomics Consortium"/>
            <person name="Kohler A."/>
            <person name="Kuo A."/>
            <person name="Nagy L.G."/>
            <person name="Floudas D."/>
            <person name="Copeland A."/>
            <person name="Barry K.W."/>
            <person name="Cichocki N."/>
            <person name="Veneault-Fourrey C."/>
            <person name="LaButti K."/>
            <person name="Lindquist E.A."/>
            <person name="Lipzen A."/>
            <person name="Lundell T."/>
            <person name="Morin E."/>
            <person name="Murat C."/>
            <person name="Riley R."/>
            <person name="Ohm R."/>
            <person name="Sun H."/>
            <person name="Tunlid A."/>
            <person name="Henrissat B."/>
            <person name="Grigoriev I.V."/>
            <person name="Hibbett D.S."/>
            <person name="Martin F."/>
        </authorList>
    </citation>
    <scope>NUCLEOTIDE SEQUENCE [LARGE SCALE GENOMIC DNA]</scope>
    <source>
        <strain evidence="3">Zn</strain>
    </source>
</reference>
<gene>
    <name evidence="2" type="ORF">OIDMADRAFT_182949</name>
</gene>
<dbReference type="HOGENOM" id="CLU_1008645_0_0_1"/>
<evidence type="ECO:0000313" key="2">
    <source>
        <dbReference type="EMBL" id="KIM96812.1"/>
    </source>
</evidence>
<dbReference type="OrthoDB" id="4499576at2759"/>
<sequence>MFNNMLTPLFFSLIGAVVGWTYTDHYTTTTGLFLEGQQTIKTVTSTYNIKVIPTGSVTVTFTNISTALASDEYGGLTYPITVTQLFLSPNASVCSANPWDCTSSQTTSPTPTIDTSYYAPLVISAPSSCTKTSFLYTTSQAVRPTSIGDDERTDLVDQATESSEAIFITTYIYTLSTNLGGQAVTTTRCDVYLSDGAVLGLESTSEAYYLSQCVDPRRYLCTTTSTVASGSCPVTGGVYPPNGQTGGFSGTGSSVATASASSKGGVGGFGVLVSQGLRLLVLPLSTLVFSLL</sequence>
<dbReference type="InParanoid" id="A0A0C3D4H2"/>
<protein>
    <submittedName>
        <fullName evidence="2">Uncharacterized protein</fullName>
    </submittedName>
</protein>
<feature type="signal peptide" evidence="1">
    <location>
        <begin position="1"/>
        <end position="19"/>
    </location>
</feature>
<keyword evidence="3" id="KW-1185">Reference proteome</keyword>
<dbReference type="Proteomes" id="UP000054321">
    <property type="component" value="Unassembled WGS sequence"/>
</dbReference>
<name>A0A0C3D4H2_OIDMZ</name>
<dbReference type="AlphaFoldDB" id="A0A0C3D4H2"/>
<feature type="chain" id="PRO_5002163251" evidence="1">
    <location>
        <begin position="20"/>
        <end position="292"/>
    </location>
</feature>